<dbReference type="Proteomes" id="UP000000768">
    <property type="component" value="Chromosome 4"/>
</dbReference>
<accession>A0A1Z5RP10</accession>
<evidence type="ECO:0000256" key="1">
    <source>
        <dbReference type="SAM" id="MobiDB-lite"/>
    </source>
</evidence>
<organism evidence="2 3">
    <name type="scientific">Sorghum bicolor</name>
    <name type="common">Sorghum</name>
    <name type="synonym">Sorghum vulgare</name>
    <dbReference type="NCBI Taxonomy" id="4558"/>
    <lineage>
        <taxon>Eukaryota</taxon>
        <taxon>Viridiplantae</taxon>
        <taxon>Streptophyta</taxon>
        <taxon>Embryophyta</taxon>
        <taxon>Tracheophyta</taxon>
        <taxon>Spermatophyta</taxon>
        <taxon>Magnoliopsida</taxon>
        <taxon>Liliopsida</taxon>
        <taxon>Poales</taxon>
        <taxon>Poaceae</taxon>
        <taxon>PACMAD clade</taxon>
        <taxon>Panicoideae</taxon>
        <taxon>Andropogonodae</taxon>
        <taxon>Andropogoneae</taxon>
        <taxon>Sorghinae</taxon>
        <taxon>Sorghum</taxon>
    </lineage>
</organism>
<protein>
    <submittedName>
        <fullName evidence="2">Uncharacterized protein</fullName>
    </submittedName>
</protein>
<evidence type="ECO:0000313" key="3">
    <source>
        <dbReference type="Proteomes" id="UP000000768"/>
    </source>
</evidence>
<dbReference type="EMBL" id="CM000763">
    <property type="protein sequence ID" value="OQU85438.1"/>
    <property type="molecule type" value="Genomic_DNA"/>
</dbReference>
<dbReference type="InParanoid" id="A0A1Z5RP10"/>
<gene>
    <name evidence="2" type="ORF">SORBI_3004G242850</name>
</gene>
<keyword evidence="3" id="KW-1185">Reference proteome</keyword>
<feature type="region of interest" description="Disordered" evidence="1">
    <location>
        <begin position="1"/>
        <end position="46"/>
    </location>
</feature>
<sequence>MRASPNQEHGSGARARSAGVCSHRRPPQSPASHNRPPGGALPGQIKAAEEEQGCDAAVLVKPQRILALIGVYTCLVSCVHARQHTTNQSYLRSQGRPRLHDGTTLIHRALRRRRGTAAS</sequence>
<reference evidence="3" key="2">
    <citation type="journal article" date="2018" name="Plant J.">
        <title>The Sorghum bicolor reference genome: improved assembly, gene annotations, a transcriptome atlas, and signatures of genome organization.</title>
        <authorList>
            <person name="McCormick R.F."/>
            <person name="Truong S.K."/>
            <person name="Sreedasyam A."/>
            <person name="Jenkins J."/>
            <person name="Shu S."/>
            <person name="Sims D."/>
            <person name="Kennedy M."/>
            <person name="Amirebrahimi M."/>
            <person name="Weers B.D."/>
            <person name="McKinley B."/>
            <person name="Mattison A."/>
            <person name="Morishige D.T."/>
            <person name="Grimwood J."/>
            <person name="Schmutz J."/>
            <person name="Mullet J.E."/>
        </authorList>
    </citation>
    <scope>NUCLEOTIDE SEQUENCE [LARGE SCALE GENOMIC DNA]</scope>
    <source>
        <strain evidence="3">cv. BTx623</strain>
    </source>
</reference>
<evidence type="ECO:0000313" key="2">
    <source>
        <dbReference type="EMBL" id="OQU85438.1"/>
    </source>
</evidence>
<reference evidence="2 3" key="1">
    <citation type="journal article" date="2009" name="Nature">
        <title>The Sorghum bicolor genome and the diversification of grasses.</title>
        <authorList>
            <person name="Paterson A.H."/>
            <person name="Bowers J.E."/>
            <person name="Bruggmann R."/>
            <person name="Dubchak I."/>
            <person name="Grimwood J."/>
            <person name="Gundlach H."/>
            <person name="Haberer G."/>
            <person name="Hellsten U."/>
            <person name="Mitros T."/>
            <person name="Poliakov A."/>
            <person name="Schmutz J."/>
            <person name="Spannagl M."/>
            <person name="Tang H."/>
            <person name="Wang X."/>
            <person name="Wicker T."/>
            <person name="Bharti A.K."/>
            <person name="Chapman J."/>
            <person name="Feltus F.A."/>
            <person name="Gowik U."/>
            <person name="Grigoriev I.V."/>
            <person name="Lyons E."/>
            <person name="Maher C.A."/>
            <person name="Martis M."/>
            <person name="Narechania A."/>
            <person name="Otillar R.P."/>
            <person name="Penning B.W."/>
            <person name="Salamov A.A."/>
            <person name="Wang Y."/>
            <person name="Zhang L."/>
            <person name="Carpita N.C."/>
            <person name="Freeling M."/>
            <person name="Gingle A.R."/>
            <person name="Hash C.T."/>
            <person name="Keller B."/>
            <person name="Klein P."/>
            <person name="Kresovich S."/>
            <person name="McCann M.C."/>
            <person name="Ming R."/>
            <person name="Peterson D.G."/>
            <person name="Mehboob-ur-Rahman"/>
            <person name="Ware D."/>
            <person name="Westhoff P."/>
            <person name="Mayer K.F."/>
            <person name="Messing J."/>
            <person name="Rokhsar D.S."/>
        </authorList>
    </citation>
    <scope>NUCLEOTIDE SEQUENCE [LARGE SCALE GENOMIC DNA]</scope>
    <source>
        <strain evidence="3">cv. BTx623</strain>
    </source>
</reference>
<dbReference type="Gramene" id="OQU85438">
    <property type="protein sequence ID" value="OQU85438"/>
    <property type="gene ID" value="SORBI_3004G242850"/>
</dbReference>
<proteinExistence type="predicted"/>
<dbReference type="AlphaFoldDB" id="A0A1Z5RP10"/>
<name>A0A1Z5RP10_SORBI</name>